<evidence type="ECO:0000256" key="3">
    <source>
        <dbReference type="ARBA" id="ARBA00023125"/>
    </source>
</evidence>
<gene>
    <name evidence="6" type="ORF">UU7_02477</name>
</gene>
<dbReference type="GO" id="GO:0003700">
    <property type="term" value="F:DNA-binding transcription factor activity"/>
    <property type="evidence" value="ECO:0007669"/>
    <property type="project" value="InterPro"/>
</dbReference>
<dbReference type="InterPro" id="IPR036388">
    <property type="entry name" value="WH-like_DNA-bd_sf"/>
</dbReference>
<sequence length="301" mass="33203">MHDIEAMKIFVRVAERGSFTQAAADLGLPKASASNAVQRLEALLGTRLLHRTTRRVEPSQDGLAFLERCRDTLDAFDELQSMFRDDERQLRGRLRVDMPTTAARAFVLPHLPEFLAAHPGIELELSCADRRVDLVREGFDCVLRVGVLEDVDNLVARPLGRYDIGTFASPAYLAARGEPRTPAELDGHRMVHYAQNFGGTPDGFEYVDAAGVHVLPLAGALTVNNTDSYQAACVAGLGLIQAPVAGMRHLVDAGLVKEILLDHRAEPMPVSLLYASRRHLPRRVRVFMDWLAECGEWNAGT</sequence>
<dbReference type="eggNOG" id="COG0583">
    <property type="taxonomic scope" value="Bacteria"/>
</dbReference>
<keyword evidence="7" id="KW-1185">Reference proteome</keyword>
<dbReference type="CDD" id="cd08472">
    <property type="entry name" value="PBP2_CrgA_like_3"/>
    <property type="match status" value="1"/>
</dbReference>
<dbReference type="SUPFAM" id="SSF53850">
    <property type="entry name" value="Periplasmic binding protein-like II"/>
    <property type="match status" value="1"/>
</dbReference>
<keyword evidence="4" id="KW-0804">Transcription</keyword>
<dbReference type="PANTHER" id="PTHR30537">
    <property type="entry name" value="HTH-TYPE TRANSCRIPTIONAL REGULATOR"/>
    <property type="match status" value="1"/>
</dbReference>
<dbReference type="Gene3D" id="3.40.190.290">
    <property type="match status" value="1"/>
</dbReference>
<accession>I4W699</accession>
<dbReference type="Gene3D" id="1.10.10.10">
    <property type="entry name" value="Winged helix-like DNA-binding domain superfamily/Winged helix DNA-binding domain"/>
    <property type="match status" value="1"/>
</dbReference>
<protein>
    <submittedName>
        <fullName evidence="6">Transcriptional regulator</fullName>
    </submittedName>
</protein>
<dbReference type="GO" id="GO:0043565">
    <property type="term" value="F:sequence-specific DNA binding"/>
    <property type="evidence" value="ECO:0007669"/>
    <property type="project" value="TreeGrafter"/>
</dbReference>
<evidence type="ECO:0000313" key="6">
    <source>
        <dbReference type="EMBL" id="EIL94990.1"/>
    </source>
</evidence>
<dbReference type="PATRIC" id="fig|1163407.3.peg.490"/>
<dbReference type="AlphaFoldDB" id="I4W699"/>
<evidence type="ECO:0000313" key="7">
    <source>
        <dbReference type="Proteomes" id="UP000003226"/>
    </source>
</evidence>
<dbReference type="STRING" id="1163407.UU7_02477"/>
<evidence type="ECO:0000256" key="2">
    <source>
        <dbReference type="ARBA" id="ARBA00023015"/>
    </source>
</evidence>
<dbReference type="PROSITE" id="PS50931">
    <property type="entry name" value="HTH_LYSR"/>
    <property type="match status" value="1"/>
</dbReference>
<dbReference type="InterPro" id="IPR036390">
    <property type="entry name" value="WH_DNA-bd_sf"/>
</dbReference>
<dbReference type="PANTHER" id="PTHR30537:SF72">
    <property type="entry name" value="LYSR FAMILY TRANSCRIPTIONAL REGULATOR"/>
    <property type="match status" value="1"/>
</dbReference>
<keyword evidence="3" id="KW-0238">DNA-binding</keyword>
<dbReference type="Pfam" id="PF00126">
    <property type="entry name" value="HTH_1"/>
    <property type="match status" value="1"/>
</dbReference>
<dbReference type="FunFam" id="1.10.10.10:FF:000001">
    <property type="entry name" value="LysR family transcriptional regulator"/>
    <property type="match status" value="1"/>
</dbReference>
<comment type="similarity">
    <text evidence="1">Belongs to the LysR transcriptional regulatory family.</text>
</comment>
<comment type="caution">
    <text evidence="6">The sequence shown here is derived from an EMBL/GenBank/DDBJ whole genome shotgun (WGS) entry which is preliminary data.</text>
</comment>
<dbReference type="RefSeq" id="WP_007805058.1">
    <property type="nucleotide sequence ID" value="NZ_AJXT01000004.1"/>
</dbReference>
<dbReference type="GO" id="GO:0006351">
    <property type="term" value="P:DNA-templated transcription"/>
    <property type="evidence" value="ECO:0007669"/>
    <property type="project" value="TreeGrafter"/>
</dbReference>
<evidence type="ECO:0000256" key="4">
    <source>
        <dbReference type="ARBA" id="ARBA00023163"/>
    </source>
</evidence>
<proteinExistence type="inferred from homology"/>
<evidence type="ECO:0000259" key="5">
    <source>
        <dbReference type="PROSITE" id="PS50931"/>
    </source>
</evidence>
<dbReference type="Pfam" id="PF03466">
    <property type="entry name" value="LysR_substrate"/>
    <property type="match status" value="1"/>
</dbReference>
<feature type="domain" description="HTH lysR-type" evidence="5">
    <location>
        <begin position="1"/>
        <end position="59"/>
    </location>
</feature>
<dbReference type="InterPro" id="IPR005119">
    <property type="entry name" value="LysR_subst-bd"/>
</dbReference>
<evidence type="ECO:0000256" key="1">
    <source>
        <dbReference type="ARBA" id="ARBA00009437"/>
    </source>
</evidence>
<name>I4W699_9GAMM</name>
<dbReference type="EMBL" id="AJXT01000004">
    <property type="protein sequence ID" value="EIL94990.1"/>
    <property type="molecule type" value="Genomic_DNA"/>
</dbReference>
<dbReference type="InterPro" id="IPR058163">
    <property type="entry name" value="LysR-type_TF_proteobact-type"/>
</dbReference>
<dbReference type="OrthoDB" id="9810065at2"/>
<organism evidence="6 7">
    <name type="scientific">Rhodanobacter spathiphylli B39</name>
    <dbReference type="NCBI Taxonomy" id="1163407"/>
    <lineage>
        <taxon>Bacteria</taxon>
        <taxon>Pseudomonadati</taxon>
        <taxon>Pseudomonadota</taxon>
        <taxon>Gammaproteobacteria</taxon>
        <taxon>Lysobacterales</taxon>
        <taxon>Rhodanobacteraceae</taxon>
        <taxon>Rhodanobacter</taxon>
    </lineage>
</organism>
<reference evidence="6 7" key="1">
    <citation type="journal article" date="2012" name="J. Bacteriol.">
        <title>Genome sequences for six rhodanobacter strains, isolated from soils and the terrestrial subsurface, with variable denitrification capabilities.</title>
        <authorList>
            <person name="Kostka J.E."/>
            <person name="Green S.J."/>
            <person name="Rishishwar L."/>
            <person name="Prakash O."/>
            <person name="Katz L.S."/>
            <person name="Marino-Ramirez L."/>
            <person name="Jordan I.K."/>
            <person name="Munk C."/>
            <person name="Ivanova N."/>
            <person name="Mikhailova N."/>
            <person name="Watson D.B."/>
            <person name="Brown S.D."/>
            <person name="Palumbo A.V."/>
            <person name="Brooks S.C."/>
        </authorList>
    </citation>
    <scope>NUCLEOTIDE SEQUENCE [LARGE SCALE GENOMIC DNA]</scope>
    <source>
        <strain evidence="6 7">B39</strain>
    </source>
</reference>
<dbReference type="Proteomes" id="UP000003226">
    <property type="component" value="Unassembled WGS sequence"/>
</dbReference>
<dbReference type="SUPFAM" id="SSF46785">
    <property type="entry name" value="Winged helix' DNA-binding domain"/>
    <property type="match status" value="1"/>
</dbReference>
<dbReference type="InterPro" id="IPR000847">
    <property type="entry name" value="LysR_HTH_N"/>
</dbReference>
<keyword evidence="2" id="KW-0805">Transcription regulation</keyword>